<name>A0ABQ4KJX6_9BACI</name>
<dbReference type="Proteomes" id="UP000679950">
    <property type="component" value="Unassembled WGS sequence"/>
</dbReference>
<keyword evidence="3" id="KW-1185">Reference proteome</keyword>
<evidence type="ECO:0000256" key="1">
    <source>
        <dbReference type="SAM" id="Coils"/>
    </source>
</evidence>
<accession>A0ABQ4KJX6</accession>
<dbReference type="RefSeq" id="WP_158321426.1">
    <property type="nucleotide sequence ID" value="NZ_BORB01000014.1"/>
</dbReference>
<proteinExistence type="predicted"/>
<comment type="caution">
    <text evidence="2">The sequence shown here is derived from an EMBL/GenBank/DDBJ whole genome shotgun (WGS) entry which is preliminary data.</text>
</comment>
<keyword evidence="1" id="KW-0175">Coiled coil</keyword>
<organism evidence="2 3">
    <name type="scientific">Lederbergia ruris</name>
    <dbReference type="NCBI Taxonomy" id="217495"/>
    <lineage>
        <taxon>Bacteria</taxon>
        <taxon>Bacillati</taxon>
        <taxon>Bacillota</taxon>
        <taxon>Bacilli</taxon>
        <taxon>Bacillales</taxon>
        <taxon>Bacillaceae</taxon>
        <taxon>Lederbergia</taxon>
    </lineage>
</organism>
<feature type="coiled-coil region" evidence="1">
    <location>
        <begin position="13"/>
        <end position="47"/>
    </location>
</feature>
<evidence type="ECO:0000313" key="3">
    <source>
        <dbReference type="Proteomes" id="UP000679950"/>
    </source>
</evidence>
<evidence type="ECO:0000313" key="2">
    <source>
        <dbReference type="EMBL" id="GIN57658.1"/>
    </source>
</evidence>
<dbReference type="Gene3D" id="1.20.1270.70">
    <property type="entry name" value="Designed single chain three-helix bundle"/>
    <property type="match status" value="1"/>
</dbReference>
<sequence length="61" mass="7437">MAPQQFFPGWPDQSRLERRVERLENQVQRLERQFNRLDRRVSRLEGHGGFPRPGYEETGYY</sequence>
<reference evidence="2 3" key="1">
    <citation type="submission" date="2021-03" db="EMBL/GenBank/DDBJ databases">
        <title>Antimicrobial resistance genes in bacteria isolated from Japanese honey, and their potential for conferring macrolide and lincosamide resistance in the American foulbrood pathogen Paenibacillus larvae.</title>
        <authorList>
            <person name="Okamoto M."/>
            <person name="Kumagai M."/>
            <person name="Kanamori H."/>
            <person name="Takamatsu D."/>
        </authorList>
    </citation>
    <scope>NUCLEOTIDE SEQUENCE [LARGE SCALE GENOMIC DNA]</scope>
    <source>
        <strain evidence="2 3">J8TS2</strain>
    </source>
</reference>
<protein>
    <submittedName>
        <fullName evidence="2">Uncharacterized protein</fullName>
    </submittedName>
</protein>
<dbReference type="EMBL" id="BORB01000014">
    <property type="protein sequence ID" value="GIN57658.1"/>
    <property type="molecule type" value="Genomic_DNA"/>
</dbReference>
<gene>
    <name evidence="2" type="ORF">J8TS2_19770</name>
</gene>